<evidence type="ECO:0000313" key="2">
    <source>
        <dbReference type="Proteomes" id="UP000239549"/>
    </source>
</evidence>
<keyword evidence="2" id="KW-1185">Reference proteome</keyword>
<dbReference type="Proteomes" id="UP000239549">
    <property type="component" value="Unassembled WGS sequence"/>
</dbReference>
<comment type="caution">
    <text evidence="1">The sequence shown here is derived from an EMBL/GenBank/DDBJ whole genome shotgun (WGS) entry which is preliminary data.</text>
</comment>
<accession>A0A2L2XE58</accession>
<name>A0A2L2XE58_9FIRM</name>
<evidence type="ECO:0000313" key="1">
    <source>
        <dbReference type="EMBL" id="GBF34440.1"/>
    </source>
</evidence>
<organism evidence="1 2">
    <name type="scientific">Desulfocucumis palustris</name>
    <dbReference type="NCBI Taxonomy" id="1898651"/>
    <lineage>
        <taxon>Bacteria</taxon>
        <taxon>Bacillati</taxon>
        <taxon>Bacillota</taxon>
        <taxon>Clostridia</taxon>
        <taxon>Eubacteriales</taxon>
        <taxon>Desulfocucumaceae</taxon>
        <taxon>Desulfocucumis</taxon>
    </lineage>
</organism>
<protein>
    <submittedName>
        <fullName evidence="1">Uncharacterized protein</fullName>
    </submittedName>
</protein>
<gene>
    <name evidence="1" type="ORF">DCCM_3558</name>
</gene>
<sequence length="37" mass="4095">MILYAHRLLKESGDAGRRGNCNYHEAALACVYLANSL</sequence>
<proteinExistence type="predicted"/>
<reference evidence="2" key="1">
    <citation type="submission" date="2018-02" db="EMBL/GenBank/DDBJ databases">
        <title>Genome sequence of Desulfocucumis palustris strain NAW-5.</title>
        <authorList>
            <person name="Watanabe M."/>
            <person name="Kojima H."/>
            <person name="Fukui M."/>
        </authorList>
    </citation>
    <scope>NUCLEOTIDE SEQUENCE [LARGE SCALE GENOMIC DNA]</scope>
    <source>
        <strain evidence="2">NAW-5</strain>
    </source>
</reference>
<dbReference type="AlphaFoldDB" id="A0A2L2XE58"/>
<dbReference type="EMBL" id="BFAV01000141">
    <property type="protein sequence ID" value="GBF34440.1"/>
    <property type="molecule type" value="Genomic_DNA"/>
</dbReference>